<protein>
    <recommendedName>
        <fullName evidence="2">Phosphoadenosine phosphosulphate reductase domain-containing protein</fullName>
    </recommendedName>
</protein>
<accession>A0A0F9HBM0</accession>
<organism evidence="1">
    <name type="scientific">marine sediment metagenome</name>
    <dbReference type="NCBI Taxonomy" id="412755"/>
    <lineage>
        <taxon>unclassified sequences</taxon>
        <taxon>metagenomes</taxon>
        <taxon>ecological metagenomes</taxon>
    </lineage>
</organism>
<sequence length="270" mass="30378">METDAVLNILSLGAGVQSTAMALMAAHGEIEPMPDAAIFADTGWEPQAVYEHLKFLMSPNVLPFPVYVVSKGNIRDDLTGRAPGKRKRFAAIPFFTEGGGLGRRQCTSEYKISPIRKKCREMLGLKPRQRAPKHVAVISWIGISTDEVTRMKPSREVWCENIWPLIDARMNRWDCRQWLHRHDYPDPPKSSCVGCPFHSNEHWRAMRDIVPTDWADAVKVDGLIRVNGSLGDMGERQFMHRSLVPLGEADLGDNLNQYAFDMECEGLCGV</sequence>
<dbReference type="InterPro" id="IPR014729">
    <property type="entry name" value="Rossmann-like_a/b/a_fold"/>
</dbReference>
<dbReference type="AlphaFoldDB" id="A0A0F9HBM0"/>
<dbReference type="EMBL" id="LAZR01025262">
    <property type="protein sequence ID" value="KKL72477.1"/>
    <property type="molecule type" value="Genomic_DNA"/>
</dbReference>
<dbReference type="SUPFAM" id="SSF52402">
    <property type="entry name" value="Adenine nucleotide alpha hydrolases-like"/>
    <property type="match status" value="1"/>
</dbReference>
<gene>
    <name evidence="1" type="ORF">LCGC14_2084520</name>
</gene>
<dbReference type="Gene3D" id="3.40.50.620">
    <property type="entry name" value="HUPs"/>
    <property type="match status" value="1"/>
</dbReference>
<proteinExistence type="predicted"/>
<evidence type="ECO:0000313" key="1">
    <source>
        <dbReference type="EMBL" id="KKL72477.1"/>
    </source>
</evidence>
<reference evidence="1" key="1">
    <citation type="journal article" date="2015" name="Nature">
        <title>Complex archaea that bridge the gap between prokaryotes and eukaryotes.</title>
        <authorList>
            <person name="Spang A."/>
            <person name="Saw J.H."/>
            <person name="Jorgensen S.L."/>
            <person name="Zaremba-Niedzwiedzka K."/>
            <person name="Martijn J."/>
            <person name="Lind A.E."/>
            <person name="van Eijk R."/>
            <person name="Schleper C."/>
            <person name="Guy L."/>
            <person name="Ettema T.J."/>
        </authorList>
    </citation>
    <scope>NUCLEOTIDE SEQUENCE</scope>
</reference>
<name>A0A0F9HBM0_9ZZZZ</name>
<evidence type="ECO:0008006" key="2">
    <source>
        <dbReference type="Google" id="ProtNLM"/>
    </source>
</evidence>
<comment type="caution">
    <text evidence="1">The sequence shown here is derived from an EMBL/GenBank/DDBJ whole genome shotgun (WGS) entry which is preliminary data.</text>
</comment>